<dbReference type="Gene3D" id="1.20.1640.10">
    <property type="entry name" value="Multidrug efflux transporter AcrB transmembrane domain"/>
    <property type="match status" value="2"/>
</dbReference>
<feature type="transmembrane region" description="Helical" evidence="1">
    <location>
        <begin position="12"/>
        <end position="30"/>
    </location>
</feature>
<dbReference type="Gene3D" id="3.30.70.1320">
    <property type="entry name" value="Multidrug efflux transporter AcrB pore domain like"/>
    <property type="match status" value="1"/>
</dbReference>
<dbReference type="InterPro" id="IPR001036">
    <property type="entry name" value="Acrflvin-R"/>
</dbReference>
<dbReference type="PRINTS" id="PR00702">
    <property type="entry name" value="ACRIFLAVINRP"/>
</dbReference>
<feature type="transmembrane region" description="Helical" evidence="1">
    <location>
        <begin position="944"/>
        <end position="970"/>
    </location>
</feature>
<keyword evidence="1" id="KW-0472">Membrane</keyword>
<dbReference type="PANTHER" id="PTHR32063:SF8">
    <property type="entry name" value="CATION EFFLUX PROTEIN"/>
    <property type="match status" value="1"/>
</dbReference>
<dbReference type="PANTHER" id="PTHR32063">
    <property type="match status" value="1"/>
</dbReference>
<keyword evidence="1" id="KW-1133">Transmembrane helix</keyword>
<organism evidence="2 3">
    <name type="scientific">Roseimicrobium gellanilyticum</name>
    <dbReference type="NCBI Taxonomy" id="748857"/>
    <lineage>
        <taxon>Bacteria</taxon>
        <taxon>Pseudomonadati</taxon>
        <taxon>Verrucomicrobiota</taxon>
        <taxon>Verrucomicrobiia</taxon>
        <taxon>Verrucomicrobiales</taxon>
        <taxon>Verrucomicrobiaceae</taxon>
        <taxon>Roseimicrobium</taxon>
    </lineage>
</organism>
<feature type="transmembrane region" description="Helical" evidence="1">
    <location>
        <begin position="544"/>
        <end position="561"/>
    </location>
</feature>
<dbReference type="EMBL" id="QNRR01000008">
    <property type="protein sequence ID" value="RBP40439.1"/>
    <property type="molecule type" value="Genomic_DNA"/>
</dbReference>
<dbReference type="OrthoDB" id="9757876at2"/>
<feature type="transmembrane region" description="Helical" evidence="1">
    <location>
        <begin position="360"/>
        <end position="380"/>
    </location>
</feature>
<gene>
    <name evidence="2" type="ORF">DES53_108146</name>
</gene>
<dbReference type="GO" id="GO:0042910">
    <property type="term" value="F:xenobiotic transmembrane transporter activity"/>
    <property type="evidence" value="ECO:0007669"/>
    <property type="project" value="TreeGrafter"/>
</dbReference>
<dbReference type="SUPFAM" id="SSF82866">
    <property type="entry name" value="Multidrug efflux transporter AcrB transmembrane domain"/>
    <property type="match status" value="2"/>
</dbReference>
<accession>A0A366HEU1</accession>
<protein>
    <submittedName>
        <fullName evidence="2">CzcA family heavy metal efflux pump</fullName>
    </submittedName>
</protein>
<dbReference type="GO" id="GO:0005886">
    <property type="term" value="C:plasma membrane"/>
    <property type="evidence" value="ECO:0007669"/>
    <property type="project" value="TreeGrafter"/>
</dbReference>
<feature type="transmembrane region" description="Helical" evidence="1">
    <location>
        <begin position="386"/>
        <end position="410"/>
    </location>
</feature>
<sequence length="1078" mass="116904">MWIVRLALRRPYTFIVAALVLLLMTPFMLMRTPTDIFPSINIPVISVIWQYQGLSPQEVEQRIIYNHERSLSATVNDIEHIESNSYNGVGIIKVFLRPGASVDAGVAQLTAVAQTILRQMPPGQTPPLVIRYNASTVPILQYAFTSDKMSEQAIYDTAQTQVRVGLSSTQGAQLPWPYGGKTRVVSVDLDLTALKAKNLTARDVVNAMDAQNLILPGGTAKIQETEYNVGVNSSPRMLEELNNLPVKTVNGATIYVKDVAQVRDGYQPQQNIVRKDGVRGVLLTVMKSGMASTLDVVDGVKAQLPKIMSGLPPELKVEEFADQSVFVKAAVSGVVHEGIIAAALTALMILLFLGSWRSTLIIAISIPLSVLCSIAVLSALGETINLMTLGGLALAVGILVDDATVEIENVHRHMSMGKPFIQAILDGSKEIALPAFVSTLCICIVFVPMFFLTGVARYLFVPLAEAVVFAMMASYFISRTLVPTLIMFLYKNVPHHEEGAAHVAKKVPLWQRPFVAFYQAFERGFTKFRAGYQRLLAAVLQKRVAFVLIFILLCGGSLALVPQLGQDFFPTVDAGQIKLHLRARSGTRIEETARLVDKVEEVIRKEIPEEELAGILDNIGIPNSGISLSYSNNGLYGTGDADVLVSLKHGHSPTEEHIRRLRLRLNQEFPGTTFYFLPADIVSQTLNFGLPAPFDVQIYGRDQAGNRAVAARLAEKIRAIPGAVDVRVQQAADQPQFTVNVDRDKAQEIGLTERDVANSVLLSLSGSGQVQPLYWLNPNNGIQYLINARTPEHEMSSLANLEAIPVSRSQAGEGDGQLLSNLATLQRGQGPGVISHYNVQPVIDIFGGVSGRDLGGVVRDVQKLVKEVEHELPRGSFIVVRGQAETMQSSFQGLAAGLVMAVVLIYMLLVVNFQSWTDPFIIITALLGAITGVVWGLFLTQTTLSVPALMGAIMSLGVATANSVLIVSFARDEVRQGASPLKAAFNAGSTRIRAVLMTALAMIIGMVPMSLGVGEGGEQNAPLARAVIGGLTVATFATLFFVPAVFALLHRRREQVMDPLLREEDDEISELPAQTATA</sequence>
<feature type="transmembrane region" description="Helical" evidence="1">
    <location>
        <begin position="893"/>
        <end position="913"/>
    </location>
</feature>
<feature type="transmembrane region" description="Helical" evidence="1">
    <location>
        <begin position="920"/>
        <end position="938"/>
    </location>
</feature>
<comment type="caution">
    <text evidence="2">The sequence shown here is derived from an EMBL/GenBank/DDBJ whole genome shotgun (WGS) entry which is preliminary data.</text>
</comment>
<evidence type="ECO:0000256" key="1">
    <source>
        <dbReference type="SAM" id="Phobius"/>
    </source>
</evidence>
<dbReference type="Pfam" id="PF00873">
    <property type="entry name" value="ACR_tran"/>
    <property type="match status" value="1"/>
</dbReference>
<keyword evidence="3" id="KW-1185">Reference proteome</keyword>
<dbReference type="SUPFAM" id="SSF82714">
    <property type="entry name" value="Multidrug efflux transporter AcrB TolC docking domain, DN and DC subdomains"/>
    <property type="match status" value="2"/>
</dbReference>
<feature type="transmembrane region" description="Helical" evidence="1">
    <location>
        <begin position="334"/>
        <end position="353"/>
    </location>
</feature>
<dbReference type="Proteomes" id="UP000253426">
    <property type="component" value="Unassembled WGS sequence"/>
</dbReference>
<dbReference type="AlphaFoldDB" id="A0A366HEU1"/>
<dbReference type="Gene3D" id="3.30.70.1430">
    <property type="entry name" value="Multidrug efflux transporter AcrB pore domain"/>
    <property type="match status" value="2"/>
</dbReference>
<dbReference type="SUPFAM" id="SSF82693">
    <property type="entry name" value="Multidrug efflux transporter AcrB pore domain, PN1, PN2, PC1 and PC2 subdomains"/>
    <property type="match status" value="2"/>
</dbReference>
<dbReference type="RefSeq" id="WP_113960309.1">
    <property type="nucleotide sequence ID" value="NZ_QNRR01000008.1"/>
</dbReference>
<name>A0A366HEU1_9BACT</name>
<dbReference type="Gene3D" id="3.30.2090.10">
    <property type="entry name" value="Multidrug efflux transporter AcrB TolC docking domain, DN and DC subdomains"/>
    <property type="match status" value="2"/>
</dbReference>
<dbReference type="InterPro" id="IPR027463">
    <property type="entry name" value="AcrB_DN_DC_subdom"/>
</dbReference>
<feature type="transmembrane region" description="Helical" evidence="1">
    <location>
        <begin position="991"/>
        <end position="1011"/>
    </location>
</feature>
<keyword evidence="1" id="KW-0812">Transmembrane</keyword>
<reference evidence="2 3" key="1">
    <citation type="submission" date="2018-06" db="EMBL/GenBank/DDBJ databases">
        <title>Genomic Encyclopedia of Type Strains, Phase IV (KMG-IV): sequencing the most valuable type-strain genomes for metagenomic binning, comparative biology and taxonomic classification.</title>
        <authorList>
            <person name="Goeker M."/>
        </authorList>
    </citation>
    <scope>NUCLEOTIDE SEQUENCE [LARGE SCALE GENOMIC DNA]</scope>
    <source>
        <strain evidence="2 3">DSM 25532</strain>
    </source>
</reference>
<evidence type="ECO:0000313" key="2">
    <source>
        <dbReference type="EMBL" id="RBP40439.1"/>
    </source>
</evidence>
<dbReference type="Gene3D" id="3.30.70.1440">
    <property type="entry name" value="Multidrug efflux transporter AcrB pore domain"/>
    <property type="match status" value="1"/>
</dbReference>
<evidence type="ECO:0000313" key="3">
    <source>
        <dbReference type="Proteomes" id="UP000253426"/>
    </source>
</evidence>
<feature type="transmembrane region" description="Helical" evidence="1">
    <location>
        <begin position="1023"/>
        <end position="1049"/>
    </location>
</feature>
<proteinExistence type="predicted"/>
<feature type="transmembrane region" description="Helical" evidence="1">
    <location>
        <begin position="431"/>
        <end position="452"/>
    </location>
</feature>